<dbReference type="AlphaFoldDB" id="A0A6J6JE86"/>
<evidence type="ECO:0000313" key="1">
    <source>
        <dbReference type="EMBL" id="CAB4634968.1"/>
    </source>
</evidence>
<name>A0A6J6JE86_9ZZZZ</name>
<sequence length="65" mass="6644">MPSTSIDVPDTIKATKLVMGATVVTMRGGRPETSFAALHEAAAASIPGSGVEGSLRFSWLKSPVG</sequence>
<reference evidence="1" key="1">
    <citation type="submission" date="2020-05" db="EMBL/GenBank/DDBJ databases">
        <authorList>
            <person name="Chiriac C."/>
            <person name="Salcher M."/>
            <person name="Ghai R."/>
            <person name="Kavagutti S V."/>
        </authorList>
    </citation>
    <scope>NUCLEOTIDE SEQUENCE</scope>
</reference>
<dbReference type="EMBL" id="CAEZVQ010000058">
    <property type="protein sequence ID" value="CAB4634968.1"/>
    <property type="molecule type" value="Genomic_DNA"/>
</dbReference>
<proteinExistence type="predicted"/>
<protein>
    <submittedName>
        <fullName evidence="1">Unannotated protein</fullName>
    </submittedName>
</protein>
<accession>A0A6J6JE86</accession>
<gene>
    <name evidence="1" type="ORF">UFOPK2086_00574</name>
</gene>
<organism evidence="1">
    <name type="scientific">freshwater metagenome</name>
    <dbReference type="NCBI Taxonomy" id="449393"/>
    <lineage>
        <taxon>unclassified sequences</taxon>
        <taxon>metagenomes</taxon>
        <taxon>ecological metagenomes</taxon>
    </lineage>
</organism>